<dbReference type="AlphaFoldDB" id="A0AA47NCU7"/>
<comment type="caution">
    <text evidence="4">The sequence shown here is derived from an EMBL/GenBank/DDBJ whole genome shotgun (WGS) entry which is preliminary data.</text>
</comment>
<dbReference type="Pfam" id="PF00665">
    <property type="entry name" value="rve"/>
    <property type="match status" value="1"/>
</dbReference>
<dbReference type="Gene3D" id="3.30.70.270">
    <property type="match status" value="2"/>
</dbReference>
<dbReference type="PANTHER" id="PTHR37984">
    <property type="entry name" value="PROTEIN CBG26694"/>
    <property type="match status" value="1"/>
</dbReference>
<dbReference type="Proteomes" id="UP001174136">
    <property type="component" value="Unassembled WGS sequence"/>
</dbReference>
<evidence type="ECO:0000259" key="3">
    <source>
        <dbReference type="PROSITE" id="PS50994"/>
    </source>
</evidence>
<dbReference type="GO" id="GO:0015074">
    <property type="term" value="P:DNA integration"/>
    <property type="evidence" value="ECO:0007669"/>
    <property type="project" value="InterPro"/>
</dbReference>
<dbReference type="InterPro" id="IPR041588">
    <property type="entry name" value="Integrase_H2C2"/>
</dbReference>
<dbReference type="EMBL" id="JAOPHQ010000073">
    <property type="protein sequence ID" value="KAK0155865.1"/>
    <property type="molecule type" value="Genomic_DNA"/>
</dbReference>
<evidence type="ECO:0000313" key="4">
    <source>
        <dbReference type="EMBL" id="KAK0155865.1"/>
    </source>
</evidence>
<dbReference type="Gene3D" id="2.40.70.10">
    <property type="entry name" value="Acid Proteases"/>
    <property type="match status" value="1"/>
</dbReference>
<dbReference type="CDD" id="cd00303">
    <property type="entry name" value="retropepsin_like"/>
    <property type="match status" value="1"/>
</dbReference>
<sequence length="1162" mass="128710">MSPQEPEDVDLQSVYSQFCFLAGDDSTVIIQNTQRLSATDYLFHTDVVIQDAVKLRAMLDSGSMACSLSARALPLLKQNDVVPPGSISPTSVVLVGCGGSRTNPVGVCELQMRVFGCCFSVPTFIVEGQGDDLILGSNVMKHFIRVLKHSKGFGEGVSPSDQVPVEERNLLQLLDTVETWRGDECPDKVGTVKLKHAVTLEPLTEHLVWGRLPTYLHLSAGSTVVVEPSESRTVPRSVMVGRVVTPLWGDGWVPVRVINPSTKPVTLRRNCKIADVSPCVALEDFDTEYLYRLELVFERLKAHNLKLAPKKCHFMRSSVKFLGHIVTKEGISTDPGKVRAVVALQEKDLMVEGTNIPAPTKIRSFLGMVGFYQQFFEGYSGISKPLFALTSGVKGMQRTKVRKNRPVSRVLSPADWTPACSEAFRKLKQALLNNVTLAHPDFSKPFLLSVDASSNGLGAVLSQLADEPDCVQDAFRLSCDPLNRPQYRPLTVAFNSAAAVPQCPPISSKAVSAVLECSLERDCLPSHAFCLPQLTQSLLPSELPDFRPLPKDKLTSLQRDDPCLGRVLYFVERQRRPSRRERPHEPAGALRLLRHWEQLTVKAGVLYRISKDAVTGRKACRYVVPTHLKDKVMRGIHDEAGHQGQKRTLYLARQRFCWVGMEKDVKEYVQRCRRCLVSKSPEPEARAPLESVKTCRPLELVCIDFWSAEDSSSKSLDVLVVTDHFTKLAQAYLCPNQSAKAVAHQLWNNYFCVYGFPERVHSDQGANFESNLIAEMLQVAGVEKSHTTPYHPMGNGAVERFNRTLGNMIRALPPRAKQKWPQLLRSLTFSYNATVHETTGFAPFLLMFGRVPRLPVDVMFQSVLMDEQVVDYDSYVQCLRRDLAEAVRIAQISTTKQQQKQTELYNRKVRGAPVEVGDRVLLANKGERGRKKLADRWESHLYTVVGKQDNTHTFRLRNCATSQEKVVHRNLIMPVNFLPVPADPAEGGSFDSSLTDVTVDESVIGAESDGSTVLPGSGPRDRTVCWISQLPVSQGDQTANLDDRDGHDQPGSDTLDQIDPDDQDGSRLDSSEETGSDDLNQSNPCGLAVDADCSGDLPDSQPAVSILSVDLLPADAGSVVASEAGQNLSYDSLPGIRTRYGRVVRPVVRLIRNMRQKVLAGR</sequence>
<dbReference type="InterPro" id="IPR036397">
    <property type="entry name" value="RNaseH_sf"/>
</dbReference>
<evidence type="ECO:0000313" key="5">
    <source>
        <dbReference type="Proteomes" id="UP001174136"/>
    </source>
</evidence>
<accession>A0AA47NCU7</accession>
<dbReference type="InterPro" id="IPR001584">
    <property type="entry name" value="Integrase_cat-core"/>
</dbReference>
<dbReference type="PANTHER" id="PTHR37984:SF15">
    <property type="entry name" value="INTEGRASE CATALYTIC DOMAIN-CONTAINING PROTEIN"/>
    <property type="match status" value="1"/>
</dbReference>
<dbReference type="Gene3D" id="1.10.340.70">
    <property type="match status" value="1"/>
</dbReference>
<dbReference type="SUPFAM" id="SSF53098">
    <property type="entry name" value="Ribonuclease H-like"/>
    <property type="match status" value="1"/>
</dbReference>
<proteinExistence type="predicted"/>
<dbReference type="InterPro" id="IPR050951">
    <property type="entry name" value="Retrovirus_Pol_polyprotein"/>
</dbReference>
<gene>
    <name evidence="4" type="primary">POL_19</name>
    <name evidence="4" type="ORF">N1851_001597</name>
</gene>
<reference evidence="4" key="1">
    <citation type="journal article" date="2023" name="Front. Mar. Sci.">
        <title>A new Merluccius polli reference genome to investigate the effects of global change in West African waters.</title>
        <authorList>
            <person name="Mateo J.L."/>
            <person name="Blanco-Fernandez C."/>
            <person name="Garcia-Vazquez E."/>
            <person name="Machado-Schiaffino G."/>
        </authorList>
    </citation>
    <scope>NUCLEOTIDE SEQUENCE</scope>
    <source>
        <strain evidence="4">C29</strain>
        <tissue evidence="4">Fin</tissue>
    </source>
</reference>
<dbReference type="InterPro" id="IPR021109">
    <property type="entry name" value="Peptidase_aspartic_dom_sf"/>
</dbReference>
<organism evidence="4 5">
    <name type="scientific">Merluccius polli</name>
    <name type="common">Benguela hake</name>
    <name type="synonym">Merluccius cadenati</name>
    <dbReference type="NCBI Taxonomy" id="89951"/>
    <lineage>
        <taxon>Eukaryota</taxon>
        <taxon>Metazoa</taxon>
        <taxon>Chordata</taxon>
        <taxon>Craniata</taxon>
        <taxon>Vertebrata</taxon>
        <taxon>Euteleostomi</taxon>
        <taxon>Actinopterygii</taxon>
        <taxon>Neopterygii</taxon>
        <taxon>Teleostei</taxon>
        <taxon>Neoteleostei</taxon>
        <taxon>Acanthomorphata</taxon>
        <taxon>Zeiogadaria</taxon>
        <taxon>Gadariae</taxon>
        <taxon>Gadiformes</taxon>
        <taxon>Gadoidei</taxon>
        <taxon>Merlucciidae</taxon>
        <taxon>Merluccius</taxon>
    </lineage>
</organism>
<dbReference type="InterPro" id="IPR041577">
    <property type="entry name" value="RT_RNaseH_2"/>
</dbReference>
<dbReference type="InterPro" id="IPR012337">
    <property type="entry name" value="RNaseH-like_sf"/>
</dbReference>
<dbReference type="InterPro" id="IPR043128">
    <property type="entry name" value="Rev_trsase/Diguanyl_cyclase"/>
</dbReference>
<dbReference type="InterPro" id="IPR043502">
    <property type="entry name" value="DNA/RNA_pol_sf"/>
</dbReference>
<protein>
    <recommendedName>
        <fullName evidence="1">Gypsy retrotransposon integrase-like protein 1</fullName>
    </recommendedName>
</protein>
<name>A0AA47NCU7_MERPO</name>
<feature type="domain" description="Integrase catalytic" evidence="3">
    <location>
        <begin position="693"/>
        <end position="851"/>
    </location>
</feature>
<dbReference type="FunFam" id="3.30.420.10:FF:000032">
    <property type="entry name" value="Retrovirus-related Pol polyprotein from transposon 297-like Protein"/>
    <property type="match status" value="1"/>
</dbReference>
<dbReference type="Gene3D" id="3.30.420.10">
    <property type="entry name" value="Ribonuclease H-like superfamily/Ribonuclease H"/>
    <property type="match status" value="1"/>
</dbReference>
<keyword evidence="5" id="KW-1185">Reference proteome</keyword>
<feature type="region of interest" description="Disordered" evidence="2">
    <location>
        <begin position="1034"/>
        <end position="1085"/>
    </location>
</feature>
<evidence type="ECO:0000256" key="1">
    <source>
        <dbReference type="ARBA" id="ARBA00039658"/>
    </source>
</evidence>
<evidence type="ECO:0000256" key="2">
    <source>
        <dbReference type="SAM" id="MobiDB-lite"/>
    </source>
</evidence>
<dbReference type="FunFam" id="1.10.340.70:FF:000001">
    <property type="entry name" value="Retrovirus-related Pol polyprotein from transposon gypsy-like Protein"/>
    <property type="match status" value="1"/>
</dbReference>
<dbReference type="Pfam" id="PF17919">
    <property type="entry name" value="RT_RNaseH_2"/>
    <property type="match status" value="1"/>
</dbReference>
<dbReference type="PROSITE" id="PS50994">
    <property type="entry name" value="INTEGRASE"/>
    <property type="match status" value="1"/>
</dbReference>
<dbReference type="SUPFAM" id="SSF56672">
    <property type="entry name" value="DNA/RNA polymerases"/>
    <property type="match status" value="1"/>
</dbReference>
<feature type="compositionally biased region" description="Basic and acidic residues" evidence="2">
    <location>
        <begin position="1041"/>
        <end position="1050"/>
    </location>
</feature>
<dbReference type="GO" id="GO:0003676">
    <property type="term" value="F:nucleic acid binding"/>
    <property type="evidence" value="ECO:0007669"/>
    <property type="project" value="InterPro"/>
</dbReference>
<dbReference type="Pfam" id="PF17921">
    <property type="entry name" value="Integrase_H2C2"/>
    <property type="match status" value="1"/>
</dbReference>